<proteinExistence type="predicted"/>
<dbReference type="SUPFAM" id="SSF144020">
    <property type="entry name" value="FdhE-like"/>
    <property type="match status" value="1"/>
</dbReference>
<name>A0A8S0X642_9FIRM</name>
<feature type="region of interest" description="Disordered" evidence="1">
    <location>
        <begin position="57"/>
        <end position="77"/>
    </location>
</feature>
<dbReference type="AlphaFoldDB" id="A0A8S0X642"/>
<dbReference type="EMBL" id="CDGJ01000092">
    <property type="protein sequence ID" value="CEJ08746.1"/>
    <property type="molecule type" value="Genomic_DNA"/>
</dbReference>
<accession>A0A8S0X642</accession>
<dbReference type="RefSeq" id="WP_240985601.1">
    <property type="nucleotide sequence ID" value="NZ_CDGJ01000092.1"/>
</dbReference>
<reference evidence="2" key="2">
    <citation type="submission" date="2020-01" db="EMBL/GenBank/DDBJ databases">
        <authorList>
            <person name="Hornung B."/>
        </authorList>
    </citation>
    <scope>NUCLEOTIDE SEQUENCE</scope>
    <source>
        <strain evidence="2">PacBioINE</strain>
    </source>
</reference>
<dbReference type="InterPro" id="IPR006452">
    <property type="entry name" value="Formate_DH_accessory"/>
</dbReference>
<evidence type="ECO:0000313" key="4">
    <source>
        <dbReference type="Proteomes" id="UP001071230"/>
    </source>
</evidence>
<evidence type="ECO:0000256" key="1">
    <source>
        <dbReference type="SAM" id="MobiDB-lite"/>
    </source>
</evidence>
<dbReference type="GO" id="GO:0005829">
    <property type="term" value="C:cytosol"/>
    <property type="evidence" value="ECO:0007669"/>
    <property type="project" value="TreeGrafter"/>
</dbReference>
<keyword evidence="4" id="KW-1185">Reference proteome</keyword>
<dbReference type="Proteomes" id="UP001071230">
    <property type="component" value="Unassembled WGS sequence"/>
</dbReference>
<dbReference type="KEGG" id="aacx:DEACI_2863"/>
<dbReference type="PANTHER" id="PTHR37689:SF1">
    <property type="entry name" value="PROTEIN FDHE"/>
    <property type="match status" value="1"/>
</dbReference>
<dbReference type="GO" id="GO:0008199">
    <property type="term" value="F:ferric iron binding"/>
    <property type="evidence" value="ECO:0007669"/>
    <property type="project" value="TreeGrafter"/>
</dbReference>
<sequence length="283" mass="31642">MSEHRGDVLKVVADGVRGQRQKASRTEEPDLGEARRIYRLLQEIVLAWQAENASASGDLRSKRSADARETYDDGRREPESRAIRPYFTIGRLPEKSVIELWHKLNAASGRACSPEETVQRFEQFKASGTLAEADMLGRLRIALAGVAGLARRQYSAEELEAAGHNWLSPVCPVCGEQSLLSLVLPPVGKRHLFCRVCGHEWAGKRVGCILCGSEQAKEQTYLRSESYPGVEIVVCQTCGGYFKEFDARERWVDDWVWEDIRTLPLDYAAEKWLAESASCGEPG</sequence>
<gene>
    <name evidence="2" type="ORF">DEACI_2863</name>
    <name evidence="3" type="ORF">DEACI_3226</name>
</gene>
<evidence type="ECO:0000313" key="2">
    <source>
        <dbReference type="EMBL" id="CAA7602190.1"/>
    </source>
</evidence>
<organism evidence="2">
    <name type="scientific">Acididesulfobacillus acetoxydans</name>
    <dbReference type="NCBI Taxonomy" id="1561005"/>
    <lineage>
        <taxon>Bacteria</taxon>
        <taxon>Bacillati</taxon>
        <taxon>Bacillota</taxon>
        <taxon>Clostridia</taxon>
        <taxon>Eubacteriales</taxon>
        <taxon>Peptococcaceae</taxon>
        <taxon>Acididesulfobacillus</taxon>
    </lineage>
</organism>
<feature type="region of interest" description="Disordered" evidence="1">
    <location>
        <begin position="1"/>
        <end position="29"/>
    </location>
</feature>
<feature type="compositionally biased region" description="Basic and acidic residues" evidence="1">
    <location>
        <begin position="59"/>
        <end position="77"/>
    </location>
</feature>
<evidence type="ECO:0000313" key="3">
    <source>
        <dbReference type="EMBL" id="CEJ08746.1"/>
    </source>
</evidence>
<dbReference type="Gene3D" id="3.90.1670.10">
    <property type="entry name" value="FdhE-like domain"/>
    <property type="match status" value="1"/>
</dbReference>
<dbReference type="Proteomes" id="UP000836597">
    <property type="component" value="Chromosome"/>
</dbReference>
<protein>
    <submittedName>
        <fullName evidence="2">Protein involved in formate dehydrogenase formation</fullName>
    </submittedName>
</protein>
<reference evidence="3" key="1">
    <citation type="submission" date="2014-11" db="EMBL/GenBank/DDBJ databases">
        <authorList>
            <person name="Hornung B.V."/>
        </authorList>
    </citation>
    <scope>NUCLEOTIDE SEQUENCE</scope>
    <source>
        <strain evidence="3">INE</strain>
    </source>
</reference>
<dbReference type="EMBL" id="LR746496">
    <property type="protein sequence ID" value="CAA7602190.1"/>
    <property type="molecule type" value="Genomic_DNA"/>
</dbReference>
<dbReference type="PANTHER" id="PTHR37689">
    <property type="entry name" value="PROTEIN FDHE"/>
    <property type="match status" value="1"/>
</dbReference>
<dbReference type="GO" id="GO:0051604">
    <property type="term" value="P:protein maturation"/>
    <property type="evidence" value="ECO:0007669"/>
    <property type="project" value="TreeGrafter"/>
</dbReference>
<dbReference type="InterPro" id="IPR024064">
    <property type="entry name" value="FdhE-like_sf"/>
</dbReference>